<dbReference type="STRING" id="1171373.PACID_22110"/>
<gene>
    <name evidence="1" type="ordered locus">PACID_22110</name>
</gene>
<dbReference type="HOGENOM" id="CLU_009152_0_1_11"/>
<dbReference type="eggNOG" id="COG2425">
    <property type="taxonomic scope" value="Bacteria"/>
</dbReference>
<proteinExistence type="predicted"/>
<dbReference type="RefSeq" id="WP_015070895.1">
    <property type="nucleotide sequence ID" value="NC_019395.1"/>
</dbReference>
<dbReference type="PATRIC" id="fig|1171373.8.peg.2188"/>
<reference evidence="1 2" key="1">
    <citation type="journal article" date="2012" name="BMC Genomics">
        <title>The genome sequence of Propionibacterium acidipropionici provides insights into its biotechnological and industrial potential.</title>
        <authorList>
            <person name="Parizzi L.P."/>
            <person name="Grassi M.C."/>
            <person name="Llerena L.A."/>
            <person name="Carazzolle M.F."/>
            <person name="Queiroz V.L."/>
            <person name="Lunardi I."/>
            <person name="Zeidler A.F."/>
            <person name="Teixeira P.J."/>
            <person name="Mieczkowski P."/>
            <person name="Rincones J."/>
            <person name="Pereira G.A."/>
        </authorList>
    </citation>
    <scope>NUCLEOTIDE SEQUENCE [LARGE SCALE GENOMIC DNA]</scope>
    <source>
        <strain evidence="2">ATCC 4875 / DSM 20272 / JCM 6432 / NBRC 12425 / NCIMB 8070</strain>
    </source>
</reference>
<protein>
    <submittedName>
        <fullName evidence="1">Uncharacterized protein</fullName>
    </submittedName>
</protein>
<accession>K7RUC0</accession>
<dbReference type="InterPro" id="IPR043737">
    <property type="entry name" value="DUF5682"/>
</dbReference>
<sequence length="763" mass="80636">MMGVTIIGVRHHSPACARHVGAVIAAVRPRHVLVEGPADFNDRIGELLLDHRPPIAIFTGYRDGARMHSSWSPMCDYSPEWVALQEGARVGAQLRFIDLPAWHPALADRQNRYADADQRYDRAMTRLQADFGAASADALWDRVFEVADPSGIGERLTAWFEMLRGDAAADESDAAREAHMASWVRAARRDGGDVVVVTGGFHAPALERLARDDDGCSGWPQVPSLPEGAQAASYLVPFSFRRLDAFSGYQSGMPSPGYYQRVWEEGPRAAGDGLMADVAARLRARRQPVSTADLISARVMAEGLAGLRGNRVPARTDVLDGLTSALVTEALDVPLPWGRRGAIRAATDPVVVEMVAALSGEATGSLAEATPLPPLWHDVDAEISRCALGPGEHRISLLSPSGLDRSRVLHRLRVLPIAGFQRLEGPWSGSEEVLEEIWRIEDDEMRRPSIIEASGFGATLHDAAMAALTQRAADLAAEPVAAASAVLMDAALCGLGDLTGSLVGSLRAGIGRENDLGSLGACLSSMLTLWRHDRVLGSAGGEGLGAAVRACVPRIMWLVEGLREIPGAGPSDQSGGRAPVAALAAVRDAVASGPEDIDRAAVLAVCRRTWSDDRAPARLRGAALGLCWAMGKAPADPGRQVRASSRPQTVGDWLFGLFALARDEAVDDPSVMRAVDEVITAMGPEEFLVCLPGLREAFSVFPPAERQSLAAVVLSLHGTGTAGASALVRGGGPAPELVAEALAAEARAEALLSSAGLLGDHDG</sequence>
<name>K7RUC0_ACIA4</name>
<organism evidence="1 2">
    <name type="scientific">Acidipropionibacterium acidipropionici (strain ATCC 4875 / DSM 20272 / JCM 6432 / NBRC 12425 / NCIMB 8070 / 4)</name>
    <name type="common">Propionibacterium acidipropionici</name>
    <dbReference type="NCBI Taxonomy" id="1171373"/>
    <lineage>
        <taxon>Bacteria</taxon>
        <taxon>Bacillati</taxon>
        <taxon>Actinomycetota</taxon>
        <taxon>Actinomycetes</taxon>
        <taxon>Propionibacteriales</taxon>
        <taxon>Propionibacteriaceae</taxon>
        <taxon>Acidipropionibacterium</taxon>
    </lineage>
</organism>
<dbReference type="Proteomes" id="UP000000214">
    <property type="component" value="Chromosome"/>
</dbReference>
<dbReference type="KEGG" id="pbo:PACID_22110"/>
<evidence type="ECO:0000313" key="1">
    <source>
        <dbReference type="EMBL" id="AFV89996.1"/>
    </source>
</evidence>
<dbReference type="Pfam" id="PF18934">
    <property type="entry name" value="DUF5682"/>
    <property type="match status" value="1"/>
</dbReference>
<dbReference type="EMBL" id="CP003493">
    <property type="protein sequence ID" value="AFV89996.1"/>
    <property type="molecule type" value="Genomic_DNA"/>
</dbReference>
<dbReference type="AlphaFoldDB" id="K7RUC0"/>
<evidence type="ECO:0000313" key="2">
    <source>
        <dbReference type="Proteomes" id="UP000000214"/>
    </source>
</evidence>